<dbReference type="InterPro" id="IPR052264">
    <property type="entry name" value="UPF0175_domain"/>
</dbReference>
<dbReference type="AlphaFoldDB" id="A0A6F9EFT9"/>
<evidence type="ECO:0000313" key="2">
    <source>
        <dbReference type="EMBL" id="CAB3396111.1"/>
    </source>
</evidence>
<proteinExistence type="inferred from homology"/>
<dbReference type="EMBL" id="LR792683">
    <property type="protein sequence ID" value="CAB3396111.1"/>
    <property type="molecule type" value="Genomic_DNA"/>
</dbReference>
<dbReference type="PANTHER" id="PTHR37525">
    <property type="entry name" value="UPF0175 PROTEIN SSL1255"/>
    <property type="match status" value="1"/>
</dbReference>
<accession>A0A6F9EFT9</accession>
<dbReference type="Proteomes" id="UP000502196">
    <property type="component" value="Chromosome"/>
</dbReference>
<dbReference type="RefSeq" id="WP_170086563.1">
    <property type="nucleotide sequence ID" value="NZ_CP047971.1"/>
</dbReference>
<dbReference type="InterPro" id="IPR005368">
    <property type="entry name" value="UPF0175"/>
</dbReference>
<evidence type="ECO:0000313" key="3">
    <source>
        <dbReference type="Proteomes" id="UP000502196"/>
    </source>
</evidence>
<sequence>MPSDPSKFLVELPSELIPILDQLGFGQTSNERVIISIAIGLYTGHVVSLARAAEIAGKTLHQFIDILRQRNISWIHYDEAEFADDAGFVKEFMSDSGHEHHEGSSV</sequence>
<gene>
    <name evidence="2" type="ORF">COOX1_3357</name>
</gene>
<organism evidence="2 3">
    <name type="scientific">Kyrpidia spormannii</name>
    <dbReference type="NCBI Taxonomy" id="2055160"/>
    <lineage>
        <taxon>Bacteria</taxon>
        <taxon>Bacillati</taxon>
        <taxon>Bacillota</taxon>
        <taxon>Bacilli</taxon>
        <taxon>Bacillales</taxon>
        <taxon>Alicyclobacillaceae</taxon>
        <taxon>Kyrpidia</taxon>
    </lineage>
</organism>
<comment type="similarity">
    <text evidence="1">Belongs to the UPF0175 family.</text>
</comment>
<evidence type="ECO:0000256" key="1">
    <source>
        <dbReference type="ARBA" id="ARBA00005651"/>
    </source>
</evidence>
<reference evidence="2 3" key="1">
    <citation type="submission" date="2020-04" db="EMBL/GenBank/DDBJ databases">
        <authorList>
            <person name="Hogendoorn C."/>
        </authorList>
    </citation>
    <scope>NUCLEOTIDE SEQUENCE [LARGE SCALE GENOMIC DNA]</scope>
    <source>
        <strain evidence="2">COOX1</strain>
    </source>
</reference>
<protein>
    <submittedName>
        <fullName evidence="2">Uncharacterized protein</fullName>
    </submittedName>
</protein>
<name>A0A6F9EFT9_9BACL</name>
<dbReference type="Pfam" id="PF03683">
    <property type="entry name" value="UPF0175"/>
    <property type="match status" value="1"/>
</dbReference>
<dbReference type="PANTHER" id="PTHR37525:SF1">
    <property type="entry name" value="UPF0175 PROTEIN SSL1255"/>
    <property type="match status" value="1"/>
</dbReference>